<evidence type="ECO:0000313" key="2">
    <source>
        <dbReference type="EMBL" id="NEW05663.1"/>
    </source>
</evidence>
<dbReference type="EMBL" id="JAAIKC010000001">
    <property type="protein sequence ID" value="NEW05663.1"/>
    <property type="molecule type" value="Genomic_DNA"/>
</dbReference>
<dbReference type="InterPro" id="IPR036188">
    <property type="entry name" value="FAD/NAD-bd_sf"/>
</dbReference>
<dbReference type="RefSeq" id="WP_163942793.1">
    <property type="nucleotide sequence ID" value="NZ_JAAIKC010000001.1"/>
</dbReference>
<dbReference type="Pfam" id="PF13454">
    <property type="entry name" value="NAD_binding_9"/>
    <property type="match status" value="1"/>
</dbReference>
<reference evidence="2" key="1">
    <citation type="submission" date="2020-02" db="EMBL/GenBank/DDBJ databases">
        <authorList>
            <person name="Shen X.-R."/>
            <person name="Zhang Y.-X."/>
        </authorList>
    </citation>
    <scope>NUCLEOTIDE SEQUENCE</scope>
    <source>
        <strain evidence="2">SYP-B3998</strain>
    </source>
</reference>
<proteinExistence type="predicted"/>
<accession>A0A6G3ZTX8</accession>
<dbReference type="PANTHER" id="PTHR40254:SF1">
    <property type="entry name" value="BLR0577 PROTEIN"/>
    <property type="match status" value="1"/>
</dbReference>
<feature type="domain" description="FAD-dependent urate hydroxylase HpyO/Asp monooxygenase CreE-like FAD/NAD(P)-binding" evidence="1">
    <location>
        <begin position="8"/>
        <end position="179"/>
    </location>
</feature>
<name>A0A6G3ZTX8_9BACL</name>
<organism evidence="2">
    <name type="scientific">Paenibacillus sp. SYP-B3998</name>
    <dbReference type="NCBI Taxonomy" id="2678564"/>
    <lineage>
        <taxon>Bacteria</taxon>
        <taxon>Bacillati</taxon>
        <taxon>Bacillota</taxon>
        <taxon>Bacilli</taxon>
        <taxon>Bacillales</taxon>
        <taxon>Paenibacillaceae</taxon>
        <taxon>Paenibacillus</taxon>
    </lineage>
</organism>
<dbReference type="PANTHER" id="PTHR40254">
    <property type="entry name" value="BLR0577 PROTEIN"/>
    <property type="match status" value="1"/>
</dbReference>
<dbReference type="SUPFAM" id="SSF51905">
    <property type="entry name" value="FAD/NAD(P)-binding domain"/>
    <property type="match status" value="1"/>
</dbReference>
<dbReference type="AlphaFoldDB" id="A0A6G3ZTX8"/>
<comment type="caution">
    <text evidence="2">The sequence shown here is derived from an EMBL/GenBank/DDBJ whole genome shotgun (WGS) entry which is preliminary data.</text>
</comment>
<evidence type="ECO:0000259" key="1">
    <source>
        <dbReference type="Pfam" id="PF13454"/>
    </source>
</evidence>
<dbReference type="InterPro" id="IPR052189">
    <property type="entry name" value="L-asp_N-monooxygenase_NS-form"/>
</dbReference>
<protein>
    <submittedName>
        <fullName evidence="2">FAD/NAD(P)-binding protein</fullName>
    </submittedName>
</protein>
<dbReference type="InterPro" id="IPR038732">
    <property type="entry name" value="HpyO/CreE_NAD-binding"/>
</dbReference>
<sequence length="610" mass="69468">MRTYSIGIIGCGPWGLAVLERTIAHFSLEAQRDVELHLHIIEPDRGGTGVYSDKLPEFLLLNTECGNINLFGSTFMGLDRTRKEYEVDFYEWLRANRYQVEDAGVTREVKPTDFVARKWLGNYLHWVFQTLFAHLPKNLYGQVHKMRATNIIKEGDKERIELENRSSLLVDTIFLTIGHADTIQFESGLSSSYLPGEILPPFPHQRVQAVVQPGESLLLAGMGLAAIDVISYLTIGRGGLFTRLTTGELTYKPSGKEPRIIQFSRSGLPFRSRPSWIKDTAGMYKPLFLTKERIDELRQEHKQLDFREHVLTLLYSEMKTVFYCKTAEILKQDIAPFILAYREQAFSQLEQIYGAFDPEEAVFGTREIHHNSTAYQVWVTNQLESDIDESKSDTESPSKAAIELIRVLRDVIRYAVDFGGLSESSFRDFRTNILPMFYRAVVGPPVHKTEQLLALMKAGVLEYSLGRAPVINYEAEIRRWRASSVHLDSPIQIHVSHYVKGYNDPNLLDPPSSGLLQNLLVEGRIKSSYSSMPLPGLGIECDRDFHPINKEGEIEEHIYILGLLTDGKRNFNLYIPSPNSRARAFLDADQCVVEVLKKCKNNKIDKIISY</sequence>
<gene>
    <name evidence="2" type="ORF">GK047_06465</name>
</gene>